<reference evidence="3" key="1">
    <citation type="journal article" date="2020" name="mSystems">
        <title>Genome- and Community-Level Interaction Insights into Carbon Utilization and Element Cycling Functions of Hydrothermarchaeota in Hydrothermal Sediment.</title>
        <authorList>
            <person name="Zhou Z."/>
            <person name="Liu Y."/>
            <person name="Xu W."/>
            <person name="Pan J."/>
            <person name="Luo Z.H."/>
            <person name="Li M."/>
        </authorList>
    </citation>
    <scope>NUCLEOTIDE SEQUENCE [LARGE SCALE GENOMIC DNA]</scope>
    <source>
        <strain evidence="3">HyVt-460</strain>
    </source>
</reference>
<dbReference type="InterPro" id="IPR029016">
    <property type="entry name" value="GAF-like_dom_sf"/>
</dbReference>
<feature type="domain" description="GAF" evidence="2">
    <location>
        <begin position="266"/>
        <end position="419"/>
    </location>
</feature>
<name>A0A7V5RN48_CALAY</name>
<keyword evidence="1" id="KW-0472">Membrane</keyword>
<accession>A0A7V5RN48</accession>
<dbReference type="Pfam" id="PF13185">
    <property type="entry name" value="GAF_2"/>
    <property type="match status" value="1"/>
</dbReference>
<dbReference type="SUPFAM" id="SSF55781">
    <property type="entry name" value="GAF domain-like"/>
    <property type="match status" value="1"/>
</dbReference>
<keyword evidence="1" id="KW-0812">Transmembrane</keyword>
<gene>
    <name evidence="3" type="ORF">ENJ15_01065</name>
</gene>
<dbReference type="InterPro" id="IPR003018">
    <property type="entry name" value="GAF"/>
</dbReference>
<keyword evidence="1" id="KW-1133">Transmembrane helix</keyword>
<dbReference type="SMART" id="SM00065">
    <property type="entry name" value="GAF"/>
    <property type="match status" value="1"/>
</dbReference>
<sequence>MRNYIIAVVLFVLAAFFNVSFLGDTVLFILKIVMFGGFVYLLYGIYASQSVPTLSLAEESPSPGTAVERDTQPASAPEENYKVSLEDLPSLPALLSIQDGKLSVYLSRLFDIAFQFLHPQHGYFLLEEGSDLTLLTSRTGDLPLKPRSSDFKAIFSLIKNSDQNILIENHLREDVHLNSLYDGINYKPGSIYIQRMLLENETALYWIFDAKSSGFFSAQDLDVPLKLESLCRETIQDFIFRLRFRIESARWESEKALYRSLLPVSGFDEALEALVERITERFEAHKLTIAMKDIQEKFPPTAHIVKTISMEEAGREGQKFELEDGLTGWVISRDKMYLLDDIEKGEYFIPRFSKEEKTNYGLHAYLALPLHYDDEAVGAVSLEHREAKKYTARDARELKEMVRVFEDVLRRTAGVNIKKEADN</sequence>
<protein>
    <submittedName>
        <fullName evidence="3">GAF domain-containing protein</fullName>
    </submittedName>
</protein>
<feature type="transmembrane region" description="Helical" evidence="1">
    <location>
        <begin position="5"/>
        <end position="22"/>
    </location>
</feature>
<evidence type="ECO:0000313" key="3">
    <source>
        <dbReference type="EMBL" id="HHM01574.1"/>
    </source>
</evidence>
<evidence type="ECO:0000259" key="2">
    <source>
        <dbReference type="SMART" id="SM00065"/>
    </source>
</evidence>
<dbReference type="AlphaFoldDB" id="A0A7V5RN48"/>
<dbReference type="Proteomes" id="UP000885771">
    <property type="component" value="Unassembled WGS sequence"/>
</dbReference>
<feature type="transmembrane region" description="Helical" evidence="1">
    <location>
        <begin position="28"/>
        <end position="46"/>
    </location>
</feature>
<evidence type="ECO:0000256" key="1">
    <source>
        <dbReference type="SAM" id="Phobius"/>
    </source>
</evidence>
<proteinExistence type="predicted"/>
<dbReference type="Gene3D" id="3.30.450.40">
    <property type="match status" value="1"/>
</dbReference>
<organism evidence="3">
    <name type="scientific">Caldithrix abyssi</name>
    <dbReference type="NCBI Taxonomy" id="187145"/>
    <lineage>
        <taxon>Bacteria</taxon>
        <taxon>Pseudomonadati</taxon>
        <taxon>Calditrichota</taxon>
        <taxon>Calditrichia</taxon>
        <taxon>Calditrichales</taxon>
        <taxon>Calditrichaceae</taxon>
        <taxon>Caldithrix</taxon>
    </lineage>
</organism>
<dbReference type="EMBL" id="DRLI01000043">
    <property type="protein sequence ID" value="HHM01574.1"/>
    <property type="molecule type" value="Genomic_DNA"/>
</dbReference>
<comment type="caution">
    <text evidence="3">The sequence shown here is derived from an EMBL/GenBank/DDBJ whole genome shotgun (WGS) entry which is preliminary data.</text>
</comment>